<evidence type="ECO:0000256" key="8">
    <source>
        <dbReference type="SAM" id="Phobius"/>
    </source>
</evidence>
<feature type="transmembrane region" description="Helical" evidence="8">
    <location>
        <begin position="102"/>
        <end position="125"/>
    </location>
</feature>
<dbReference type="EMBL" id="JARWBG010000033">
    <property type="protein sequence ID" value="MDH2391890.1"/>
    <property type="molecule type" value="Genomic_DNA"/>
</dbReference>
<evidence type="ECO:0000256" key="5">
    <source>
        <dbReference type="ARBA" id="ARBA00022989"/>
    </source>
</evidence>
<proteinExistence type="predicted"/>
<dbReference type="PROSITE" id="PS50850">
    <property type="entry name" value="MFS"/>
    <property type="match status" value="1"/>
</dbReference>
<feature type="transmembrane region" description="Helical" evidence="8">
    <location>
        <begin position="48"/>
        <end position="66"/>
    </location>
</feature>
<feature type="transmembrane region" description="Helical" evidence="8">
    <location>
        <begin position="357"/>
        <end position="382"/>
    </location>
</feature>
<evidence type="ECO:0000256" key="4">
    <source>
        <dbReference type="ARBA" id="ARBA00022692"/>
    </source>
</evidence>
<organism evidence="10 11">
    <name type="scientific">Streptomyces chengmaiensis</name>
    <dbReference type="NCBI Taxonomy" id="3040919"/>
    <lineage>
        <taxon>Bacteria</taxon>
        <taxon>Bacillati</taxon>
        <taxon>Actinomycetota</taxon>
        <taxon>Actinomycetes</taxon>
        <taxon>Kitasatosporales</taxon>
        <taxon>Streptomycetaceae</taxon>
        <taxon>Streptomyces</taxon>
    </lineage>
</organism>
<gene>
    <name evidence="10" type="ORF">QCN29_24535</name>
</gene>
<dbReference type="Pfam" id="PF07690">
    <property type="entry name" value="MFS_1"/>
    <property type="match status" value="1"/>
</dbReference>
<protein>
    <submittedName>
        <fullName evidence="10">MFS transporter</fullName>
    </submittedName>
</protein>
<keyword evidence="3" id="KW-1003">Cell membrane</keyword>
<keyword evidence="6 8" id="KW-0472">Membrane</keyword>
<feature type="transmembrane region" description="Helical" evidence="8">
    <location>
        <begin position="266"/>
        <end position="285"/>
    </location>
</feature>
<keyword evidence="11" id="KW-1185">Reference proteome</keyword>
<feature type="transmembrane region" description="Helical" evidence="8">
    <location>
        <begin position="165"/>
        <end position="187"/>
    </location>
</feature>
<feature type="transmembrane region" description="Helical" evidence="8">
    <location>
        <begin position="78"/>
        <end position="96"/>
    </location>
</feature>
<dbReference type="PANTHER" id="PTHR42718">
    <property type="entry name" value="MAJOR FACILITATOR SUPERFAMILY MULTIDRUG TRANSPORTER MFSC"/>
    <property type="match status" value="1"/>
</dbReference>
<evidence type="ECO:0000259" key="9">
    <source>
        <dbReference type="PROSITE" id="PS50850"/>
    </source>
</evidence>
<evidence type="ECO:0000313" key="10">
    <source>
        <dbReference type="EMBL" id="MDH2391890.1"/>
    </source>
</evidence>
<accession>A0ABT6HT60</accession>
<dbReference type="InterPro" id="IPR036259">
    <property type="entry name" value="MFS_trans_sf"/>
</dbReference>
<dbReference type="InterPro" id="IPR020846">
    <property type="entry name" value="MFS_dom"/>
</dbReference>
<dbReference type="RefSeq" id="WP_279930833.1">
    <property type="nucleotide sequence ID" value="NZ_JARWBG010000033.1"/>
</dbReference>
<dbReference type="PROSITE" id="PS51257">
    <property type="entry name" value="PROKAR_LIPOPROTEIN"/>
    <property type="match status" value="1"/>
</dbReference>
<feature type="transmembrane region" description="Helical" evidence="8">
    <location>
        <begin position="199"/>
        <end position="217"/>
    </location>
</feature>
<comment type="caution">
    <text evidence="10">The sequence shown here is derived from an EMBL/GenBank/DDBJ whole genome shotgun (WGS) entry which is preliminary data.</text>
</comment>
<keyword evidence="2" id="KW-0813">Transport</keyword>
<feature type="transmembrane region" description="Helical" evidence="8">
    <location>
        <begin position="331"/>
        <end position="351"/>
    </location>
</feature>
<sequence>MNTAASRRPALALALILGCQMMLMLDATVVNIALPGIGADLGFSPAGLSWVLNAYTLAFGGLLLVGGRIGDLFGRRRTLVAGAAAFSVASLLGGLADNAPALLLARAAQGAAAAVTAPSALALVATIHPEGPERDRALGLFTSMAAAGSAIGMVLGGLLTGLGSWRWTLFINVPVGLAVAALLPFALVETPRRPARFDLAGALTGTGAVAALVYAFIRAADHGWADPQVAPSLAAAFVLLPVFVHIERRAAQPVVPLGLFAVRNRVLAYGAMLLTPAAMFGVLYVDTRHLQVVRGYGPLHAGLAFLPLAAGLFAASVLAGRLLARHGLKRVAGTGLTLAITGVLGQAAAAAAGGGQWALAVPLALNGLGVGLVFMPLSALILSGVDPSRAGAASGTMQTVQQIGGALGLSVLVVTVYGAGVRGTDSAAGLGAAAVFLAAALVLVLNTRVGPDRSAHGQAPHRKRTADAGR</sequence>
<evidence type="ECO:0000256" key="6">
    <source>
        <dbReference type="ARBA" id="ARBA00023136"/>
    </source>
</evidence>
<dbReference type="CDD" id="cd17321">
    <property type="entry name" value="MFS_MMR_MDR_like"/>
    <property type="match status" value="1"/>
</dbReference>
<feature type="transmembrane region" description="Helical" evidence="8">
    <location>
        <begin position="137"/>
        <end position="159"/>
    </location>
</feature>
<keyword evidence="7" id="KW-0046">Antibiotic resistance</keyword>
<feature type="domain" description="Major facilitator superfamily (MFS) profile" evidence="9">
    <location>
        <begin position="12"/>
        <end position="450"/>
    </location>
</feature>
<feature type="transmembrane region" description="Helical" evidence="8">
    <location>
        <begin position="403"/>
        <end position="421"/>
    </location>
</feature>
<dbReference type="Proteomes" id="UP001223144">
    <property type="component" value="Unassembled WGS sequence"/>
</dbReference>
<dbReference type="SUPFAM" id="SSF103473">
    <property type="entry name" value="MFS general substrate transporter"/>
    <property type="match status" value="1"/>
</dbReference>
<name>A0ABT6HT60_9ACTN</name>
<evidence type="ECO:0000256" key="3">
    <source>
        <dbReference type="ARBA" id="ARBA00022475"/>
    </source>
</evidence>
<evidence type="ECO:0000256" key="2">
    <source>
        <dbReference type="ARBA" id="ARBA00022448"/>
    </source>
</evidence>
<evidence type="ECO:0000256" key="1">
    <source>
        <dbReference type="ARBA" id="ARBA00004651"/>
    </source>
</evidence>
<feature type="transmembrane region" description="Helical" evidence="8">
    <location>
        <begin position="427"/>
        <end position="445"/>
    </location>
</feature>
<evidence type="ECO:0000256" key="7">
    <source>
        <dbReference type="ARBA" id="ARBA00023251"/>
    </source>
</evidence>
<dbReference type="Gene3D" id="1.20.1720.10">
    <property type="entry name" value="Multidrug resistance protein D"/>
    <property type="match status" value="1"/>
</dbReference>
<keyword evidence="4 8" id="KW-0812">Transmembrane</keyword>
<dbReference type="PANTHER" id="PTHR42718:SF46">
    <property type="entry name" value="BLR6921 PROTEIN"/>
    <property type="match status" value="1"/>
</dbReference>
<dbReference type="Gene3D" id="1.20.1250.20">
    <property type="entry name" value="MFS general substrate transporter like domains"/>
    <property type="match status" value="1"/>
</dbReference>
<reference evidence="10 11" key="1">
    <citation type="submission" date="2023-04" db="EMBL/GenBank/DDBJ databases">
        <title>Streptomyces chengmaiensis sp. nov. isolated from the stem of mangrove plant in Hainan.</title>
        <authorList>
            <person name="Huang X."/>
            <person name="Zhou S."/>
            <person name="Chu X."/>
            <person name="Xie Y."/>
            <person name="Lin Y."/>
        </authorList>
    </citation>
    <scope>NUCLEOTIDE SEQUENCE [LARGE SCALE GENOMIC DNA]</scope>
    <source>
        <strain evidence="10 11">HNM0663</strain>
    </source>
</reference>
<comment type="subcellular location">
    <subcellularLocation>
        <location evidence="1">Cell membrane</location>
        <topology evidence="1">Multi-pass membrane protein</topology>
    </subcellularLocation>
</comment>
<evidence type="ECO:0000313" key="11">
    <source>
        <dbReference type="Proteomes" id="UP001223144"/>
    </source>
</evidence>
<feature type="transmembrane region" description="Helical" evidence="8">
    <location>
        <begin position="305"/>
        <end position="324"/>
    </location>
</feature>
<keyword evidence="5 8" id="KW-1133">Transmembrane helix</keyword>
<feature type="transmembrane region" description="Helical" evidence="8">
    <location>
        <begin position="229"/>
        <end position="246"/>
    </location>
</feature>
<dbReference type="InterPro" id="IPR011701">
    <property type="entry name" value="MFS"/>
</dbReference>